<evidence type="ECO:0000256" key="2">
    <source>
        <dbReference type="ARBA" id="ARBA00004463"/>
    </source>
</evidence>
<dbReference type="Proteomes" id="UP000007646">
    <property type="component" value="Unassembled WGS sequence"/>
</dbReference>
<keyword evidence="5" id="KW-0964">Secreted</keyword>
<reference evidence="18" key="4">
    <citation type="journal article" date="2019" name="Gene Rep">
        <title>Eutherian third-party data gene collections.</title>
        <authorList>
            <person name="Premzl M."/>
        </authorList>
    </citation>
    <scope>NUCLEOTIDE SEQUENCE</scope>
</reference>
<comment type="subunit">
    <text evidence="15">Interacts (via N-terminus) with bacterial lipopolysaccharide (LPS).</text>
</comment>
<dbReference type="PANTHER" id="PTHR11437:SF4">
    <property type="entry name" value="RIBONUCLEASE K6"/>
    <property type="match status" value="1"/>
</dbReference>
<feature type="chain" id="PRO_5015019699" evidence="16">
    <location>
        <begin position="28"/>
        <end position="154"/>
    </location>
</feature>
<comment type="similarity">
    <text evidence="4 16">Belongs to the pancreatic ribonuclease family.</text>
</comment>
<evidence type="ECO:0000256" key="16">
    <source>
        <dbReference type="RuleBase" id="RU000651"/>
    </source>
</evidence>
<gene>
    <name evidence="19" type="primary">LOC100672957</name>
    <name evidence="18" type="synonym">RAD2</name>
</gene>
<keyword evidence="7 16" id="KW-0540">Nuclease</keyword>
<accession>G3TPI9</accession>
<evidence type="ECO:0000256" key="4">
    <source>
        <dbReference type="ARBA" id="ARBA00005600"/>
    </source>
</evidence>
<evidence type="ECO:0000256" key="10">
    <source>
        <dbReference type="ARBA" id="ARBA00022801"/>
    </source>
</evidence>
<dbReference type="CDD" id="cd06265">
    <property type="entry name" value="RNase_A_canonical"/>
    <property type="match status" value="1"/>
</dbReference>
<dbReference type="GO" id="GO:0005615">
    <property type="term" value="C:extracellular space"/>
    <property type="evidence" value="ECO:0007669"/>
    <property type="project" value="TreeGrafter"/>
</dbReference>
<evidence type="ECO:0000256" key="3">
    <source>
        <dbReference type="ARBA" id="ARBA00004613"/>
    </source>
</evidence>
<dbReference type="Ensembl" id="ENSLAFT00000001917.3">
    <property type="protein sequence ID" value="ENSLAFP00000017312.2"/>
    <property type="gene ID" value="ENSLAFG00000001918.3"/>
</dbReference>
<evidence type="ECO:0000259" key="17">
    <source>
        <dbReference type="SMART" id="SM00092"/>
    </source>
</evidence>
<dbReference type="SUPFAM" id="SSF54076">
    <property type="entry name" value="RNase A-like"/>
    <property type="match status" value="1"/>
</dbReference>
<evidence type="ECO:0000256" key="13">
    <source>
        <dbReference type="ARBA" id="ARBA00023180"/>
    </source>
</evidence>
<dbReference type="GO" id="GO:0050829">
    <property type="term" value="P:defense response to Gram-negative bacterium"/>
    <property type="evidence" value="ECO:0007669"/>
    <property type="project" value="TreeGrafter"/>
</dbReference>
<comment type="subcellular location">
    <subcellularLocation>
        <location evidence="2">Cytoplasmic granule</location>
    </subcellularLocation>
    <subcellularLocation>
        <location evidence="1">Lysosome</location>
    </subcellularLocation>
    <subcellularLocation>
        <location evidence="3">Secreted</location>
    </subcellularLocation>
</comment>
<dbReference type="FunFam" id="3.10.130.10:FF:000001">
    <property type="entry name" value="Ribonuclease pancreatic"/>
    <property type="match status" value="1"/>
</dbReference>
<reference evidence="18" key="2">
    <citation type="journal article" date="2014" name="Mol. Genet. Genomics">
        <title>Comparative genomic analysis of eutherian ribonuclease A genes.</title>
        <authorList>
            <person name="Premzl M."/>
        </authorList>
    </citation>
    <scope>NUCLEOTIDE SEQUENCE</scope>
</reference>
<keyword evidence="8 16" id="KW-0732">Signal</keyword>
<dbReference type="GeneID" id="100672957"/>
<keyword evidence="9 16" id="KW-0255">Endonuclease</keyword>
<dbReference type="InterPro" id="IPR023411">
    <property type="entry name" value="RNaseA_AS"/>
</dbReference>
<organism evidence="19 20">
    <name type="scientific">Loxodonta africana</name>
    <name type="common">African elephant</name>
    <dbReference type="NCBI Taxonomy" id="9785"/>
    <lineage>
        <taxon>Eukaryota</taxon>
        <taxon>Metazoa</taxon>
        <taxon>Chordata</taxon>
        <taxon>Craniata</taxon>
        <taxon>Vertebrata</taxon>
        <taxon>Euteleostomi</taxon>
        <taxon>Mammalia</taxon>
        <taxon>Eutheria</taxon>
        <taxon>Afrotheria</taxon>
        <taxon>Proboscidea</taxon>
        <taxon>Elephantidae</taxon>
        <taxon>Loxodonta</taxon>
    </lineage>
</organism>
<dbReference type="PROSITE" id="PS00127">
    <property type="entry name" value="RNASE_PANCREATIC"/>
    <property type="match status" value="1"/>
</dbReference>
<dbReference type="GO" id="GO:0003676">
    <property type="term" value="F:nucleic acid binding"/>
    <property type="evidence" value="ECO:0007669"/>
    <property type="project" value="InterPro"/>
</dbReference>
<dbReference type="GO" id="GO:0019731">
    <property type="term" value="P:antibacterial humoral response"/>
    <property type="evidence" value="ECO:0007669"/>
    <property type="project" value="TreeGrafter"/>
</dbReference>
<keyword evidence="13" id="KW-0325">Glycoprotein</keyword>
<sequence>MVLDLLGHFPHLLLLLGLWGPMHPLFAVPQNLTKAEWFEIQHLQPSPLLCNQGMRGVNNYIQHCKPVNTFLHDSFQNVTAVCNLTNITCKNGLNNCHQSQNPVNITHCRLTAGKYPKCTYKNAALYKSFIVACDPPQTGDPPYPLVPVHLDKII</sequence>
<dbReference type="OMA" id="LTKAHWF"/>
<keyword evidence="6" id="KW-0929">Antimicrobial</keyword>
<keyword evidence="11" id="KW-0044">Antibiotic</keyword>
<evidence type="ECO:0000256" key="8">
    <source>
        <dbReference type="ARBA" id="ARBA00022729"/>
    </source>
</evidence>
<dbReference type="GO" id="GO:0045087">
    <property type="term" value="P:innate immune response"/>
    <property type="evidence" value="ECO:0007669"/>
    <property type="project" value="TreeGrafter"/>
</dbReference>
<dbReference type="GO" id="GO:0050830">
    <property type="term" value="P:defense response to Gram-positive bacterium"/>
    <property type="evidence" value="ECO:0007669"/>
    <property type="project" value="TreeGrafter"/>
</dbReference>
<dbReference type="eggNOG" id="ENOG502TDZ3">
    <property type="taxonomic scope" value="Eukaryota"/>
</dbReference>
<keyword evidence="14" id="KW-0458">Lysosome</keyword>
<evidence type="ECO:0000256" key="14">
    <source>
        <dbReference type="ARBA" id="ARBA00023228"/>
    </source>
</evidence>
<dbReference type="PANTHER" id="PTHR11437">
    <property type="entry name" value="RIBONUCLEASE"/>
    <property type="match status" value="1"/>
</dbReference>
<dbReference type="OrthoDB" id="9445034at2759"/>
<dbReference type="GO" id="GO:0005764">
    <property type="term" value="C:lysosome"/>
    <property type="evidence" value="ECO:0007669"/>
    <property type="project" value="UniProtKB-SubCell"/>
</dbReference>
<evidence type="ECO:0000256" key="12">
    <source>
        <dbReference type="ARBA" id="ARBA00023157"/>
    </source>
</evidence>
<evidence type="ECO:0000256" key="15">
    <source>
        <dbReference type="ARBA" id="ARBA00038824"/>
    </source>
</evidence>
<protein>
    <submittedName>
        <fullName evidence="18">Ribonuclease A D2</fullName>
    </submittedName>
</protein>
<feature type="domain" description="Ribonuclease A-domain" evidence="17">
    <location>
        <begin position="31"/>
        <end position="154"/>
    </location>
</feature>
<evidence type="ECO:0000256" key="7">
    <source>
        <dbReference type="ARBA" id="ARBA00022722"/>
    </source>
</evidence>
<dbReference type="GO" id="GO:0004519">
    <property type="term" value="F:endonuclease activity"/>
    <property type="evidence" value="ECO:0007669"/>
    <property type="project" value="UniProtKB-KW"/>
</dbReference>
<evidence type="ECO:0000313" key="19">
    <source>
        <dbReference type="Ensembl" id="ENSLAFP00000017312.2"/>
    </source>
</evidence>
<keyword evidence="10 16" id="KW-0378">Hydrolase</keyword>
<dbReference type="KEGG" id="lav:100672957"/>
<dbReference type="GO" id="GO:0016787">
    <property type="term" value="F:hydrolase activity"/>
    <property type="evidence" value="ECO:0007669"/>
    <property type="project" value="UniProtKB-KW"/>
</dbReference>
<evidence type="ECO:0000256" key="1">
    <source>
        <dbReference type="ARBA" id="ARBA00004371"/>
    </source>
</evidence>
<dbReference type="HOGENOM" id="CLU_117006_0_1_1"/>
<dbReference type="SMART" id="SM00092">
    <property type="entry name" value="RNAse_Pc"/>
    <property type="match status" value="1"/>
</dbReference>
<dbReference type="InterPro" id="IPR001427">
    <property type="entry name" value="RNaseA"/>
</dbReference>
<reference evidence="19 20" key="1">
    <citation type="submission" date="2009-06" db="EMBL/GenBank/DDBJ databases">
        <title>The Genome Sequence of Loxodonta africana (African elephant).</title>
        <authorList>
            <person name="Di Palma F."/>
            <person name="Heiman D."/>
            <person name="Young S."/>
            <person name="Johnson J."/>
            <person name="Lander E.S."/>
            <person name="Lindblad-Toh K."/>
        </authorList>
    </citation>
    <scope>NUCLEOTIDE SEQUENCE [LARGE SCALE GENOMIC DNA]</scope>
    <source>
        <strain evidence="19 20">Isolate ISIS603380</strain>
    </source>
</reference>
<dbReference type="PRINTS" id="PR00794">
    <property type="entry name" value="RIBONUCLEASE"/>
</dbReference>
<evidence type="ECO:0000313" key="20">
    <source>
        <dbReference type="Proteomes" id="UP000007646"/>
    </source>
</evidence>
<evidence type="ECO:0000256" key="9">
    <source>
        <dbReference type="ARBA" id="ARBA00022759"/>
    </source>
</evidence>
<evidence type="ECO:0000256" key="11">
    <source>
        <dbReference type="ARBA" id="ARBA00023022"/>
    </source>
</evidence>
<reference evidence="19" key="5">
    <citation type="submission" date="2025-05" db="UniProtKB">
        <authorList>
            <consortium name="Ensembl"/>
        </authorList>
    </citation>
    <scope>IDENTIFICATION</scope>
    <source>
        <strain evidence="19">Isolate ISIS603380</strain>
    </source>
</reference>
<reference evidence="18" key="3">
    <citation type="journal article" date="2016" name="Data Brief">
        <title>Curated eutherian third party data gene data sets.</title>
        <authorList>
            <person name="Premzl M."/>
        </authorList>
    </citation>
    <scope>NUCLEOTIDE SEQUENCE</scope>
</reference>
<dbReference type="GO" id="GO:0061844">
    <property type="term" value="P:antimicrobial humoral immune response mediated by antimicrobial peptide"/>
    <property type="evidence" value="ECO:0007669"/>
    <property type="project" value="TreeGrafter"/>
</dbReference>
<dbReference type="InterPro" id="IPR036816">
    <property type="entry name" value="RNaseA-like_dom_sf"/>
</dbReference>
<evidence type="ECO:0000256" key="5">
    <source>
        <dbReference type="ARBA" id="ARBA00022525"/>
    </source>
</evidence>
<dbReference type="InterPro" id="IPR023412">
    <property type="entry name" value="RNaseA_domain"/>
</dbReference>
<dbReference type="GeneTree" id="ENSGT00940000161733"/>
<dbReference type="AlphaFoldDB" id="G3TPI9"/>
<evidence type="ECO:0000256" key="6">
    <source>
        <dbReference type="ARBA" id="ARBA00022529"/>
    </source>
</evidence>
<evidence type="ECO:0000313" key="18">
    <source>
        <dbReference type="EMBL" id="CDG32157.1"/>
    </source>
</evidence>
<feature type="signal peptide" evidence="16">
    <location>
        <begin position="1"/>
        <end position="27"/>
    </location>
</feature>
<dbReference type="RefSeq" id="XP_003421651.1">
    <property type="nucleotide sequence ID" value="XM_003421603.4"/>
</dbReference>
<dbReference type="Gene3D" id="3.10.130.10">
    <property type="entry name" value="Ribonuclease A-like domain"/>
    <property type="match status" value="1"/>
</dbReference>
<dbReference type="GO" id="GO:0004540">
    <property type="term" value="F:RNA nuclease activity"/>
    <property type="evidence" value="ECO:0007669"/>
    <property type="project" value="TreeGrafter"/>
</dbReference>
<keyword evidence="20" id="KW-1185">Reference proteome</keyword>
<dbReference type="Pfam" id="PF00074">
    <property type="entry name" value="RnaseA"/>
    <property type="match status" value="1"/>
</dbReference>
<keyword evidence="12" id="KW-1015">Disulfide bond</keyword>
<name>G3TPI9_LOXAF</name>
<proteinExistence type="inferred from homology"/>
<dbReference type="EMBL" id="HG329081">
    <property type="protein sequence ID" value="CDG32157.1"/>
    <property type="molecule type" value="Genomic_DNA"/>
</dbReference>